<protein>
    <recommendedName>
        <fullName evidence="2">histidine kinase</fullName>
        <ecNumber evidence="2">2.7.13.3</ecNumber>
    </recommendedName>
</protein>
<dbReference type="SUPFAM" id="SSF55874">
    <property type="entry name" value="ATPase domain of HSP90 chaperone/DNA topoisomerase II/histidine kinase"/>
    <property type="match status" value="1"/>
</dbReference>
<dbReference type="InterPro" id="IPR000700">
    <property type="entry name" value="PAS-assoc_C"/>
</dbReference>
<dbReference type="InterPro" id="IPR036097">
    <property type="entry name" value="HisK_dim/P_sf"/>
</dbReference>
<evidence type="ECO:0000256" key="1">
    <source>
        <dbReference type="ARBA" id="ARBA00000085"/>
    </source>
</evidence>
<feature type="domain" description="PAC" evidence="8">
    <location>
        <begin position="260"/>
        <end position="315"/>
    </location>
</feature>
<dbReference type="Pfam" id="PF02518">
    <property type="entry name" value="HATPase_c"/>
    <property type="match status" value="1"/>
</dbReference>
<dbReference type="Pfam" id="PF00072">
    <property type="entry name" value="Response_reg"/>
    <property type="match status" value="1"/>
</dbReference>
<dbReference type="InterPro" id="IPR035965">
    <property type="entry name" value="PAS-like_dom_sf"/>
</dbReference>
<dbReference type="InterPro" id="IPR005467">
    <property type="entry name" value="His_kinase_dom"/>
</dbReference>
<dbReference type="InterPro" id="IPR013656">
    <property type="entry name" value="PAS_4"/>
</dbReference>
<keyword evidence="3 4" id="KW-0597">Phosphoprotein</keyword>
<dbReference type="InterPro" id="IPR001789">
    <property type="entry name" value="Sig_transdc_resp-reg_receiver"/>
</dbReference>
<dbReference type="SMART" id="SM00387">
    <property type="entry name" value="HATPase_c"/>
    <property type="match status" value="1"/>
</dbReference>
<dbReference type="SMART" id="SM00448">
    <property type="entry name" value="REC"/>
    <property type="match status" value="1"/>
</dbReference>
<organism evidence="9 10">
    <name type="scientific">Roseomonas acroporae</name>
    <dbReference type="NCBI Taxonomy" id="2937791"/>
    <lineage>
        <taxon>Bacteria</taxon>
        <taxon>Pseudomonadati</taxon>
        <taxon>Pseudomonadota</taxon>
        <taxon>Alphaproteobacteria</taxon>
        <taxon>Acetobacterales</taxon>
        <taxon>Roseomonadaceae</taxon>
        <taxon>Roseomonas</taxon>
    </lineage>
</organism>
<evidence type="ECO:0000313" key="9">
    <source>
        <dbReference type="EMBL" id="MCK8784340.1"/>
    </source>
</evidence>
<dbReference type="PROSITE" id="PS50113">
    <property type="entry name" value="PAC"/>
    <property type="match status" value="1"/>
</dbReference>
<evidence type="ECO:0000256" key="5">
    <source>
        <dbReference type="SAM" id="Coils"/>
    </source>
</evidence>
<dbReference type="Gene3D" id="3.30.565.10">
    <property type="entry name" value="Histidine kinase-like ATPase, C-terminal domain"/>
    <property type="match status" value="1"/>
</dbReference>
<dbReference type="PANTHER" id="PTHR43065">
    <property type="entry name" value="SENSOR HISTIDINE KINASE"/>
    <property type="match status" value="1"/>
</dbReference>
<dbReference type="InterPro" id="IPR011006">
    <property type="entry name" value="CheY-like_superfamily"/>
</dbReference>
<dbReference type="InterPro" id="IPR003594">
    <property type="entry name" value="HATPase_dom"/>
</dbReference>
<dbReference type="InterPro" id="IPR003661">
    <property type="entry name" value="HisK_dim/P_dom"/>
</dbReference>
<proteinExistence type="predicted"/>
<dbReference type="InterPro" id="IPR036890">
    <property type="entry name" value="HATPase_C_sf"/>
</dbReference>
<dbReference type="EMBL" id="JALPRX010000029">
    <property type="protein sequence ID" value="MCK8784340.1"/>
    <property type="molecule type" value="Genomic_DNA"/>
</dbReference>
<dbReference type="PRINTS" id="PR00344">
    <property type="entry name" value="BCTRLSENSOR"/>
</dbReference>
<reference evidence="9" key="1">
    <citation type="submission" date="2022-04" db="EMBL/GenBank/DDBJ databases">
        <title>Roseomonas acroporae sp. nov., isolated from coral Acropora digitifera.</title>
        <authorList>
            <person name="Sun H."/>
        </authorList>
    </citation>
    <scope>NUCLEOTIDE SEQUENCE</scope>
    <source>
        <strain evidence="9">NAR14</strain>
    </source>
</reference>
<name>A0A9X1Y8Q1_9PROT</name>
<feature type="domain" description="Histidine kinase" evidence="6">
    <location>
        <begin position="360"/>
        <end position="584"/>
    </location>
</feature>
<dbReference type="EC" id="2.7.13.3" evidence="2"/>
<dbReference type="Pfam" id="PF00512">
    <property type="entry name" value="HisKA"/>
    <property type="match status" value="1"/>
</dbReference>
<dbReference type="PANTHER" id="PTHR43065:SF42">
    <property type="entry name" value="TWO-COMPONENT SENSOR PPRA"/>
    <property type="match status" value="1"/>
</dbReference>
<dbReference type="PROSITE" id="PS50110">
    <property type="entry name" value="RESPONSE_REGULATORY"/>
    <property type="match status" value="1"/>
</dbReference>
<feature type="coiled-coil region" evidence="5">
    <location>
        <begin position="306"/>
        <end position="351"/>
    </location>
</feature>
<dbReference type="CDD" id="cd00082">
    <property type="entry name" value="HisKA"/>
    <property type="match status" value="1"/>
</dbReference>
<dbReference type="Proteomes" id="UP001139516">
    <property type="component" value="Unassembled WGS sequence"/>
</dbReference>
<keyword evidence="5" id="KW-0175">Coiled coil</keyword>
<evidence type="ECO:0000256" key="3">
    <source>
        <dbReference type="ARBA" id="ARBA00022553"/>
    </source>
</evidence>
<dbReference type="SMART" id="SM00388">
    <property type="entry name" value="HisKA"/>
    <property type="match status" value="1"/>
</dbReference>
<dbReference type="RefSeq" id="WP_248666464.1">
    <property type="nucleotide sequence ID" value="NZ_JALPRX010000029.1"/>
</dbReference>
<comment type="catalytic activity">
    <reaction evidence="1">
        <text>ATP + protein L-histidine = ADP + protein N-phospho-L-histidine.</text>
        <dbReference type="EC" id="2.7.13.3"/>
    </reaction>
</comment>
<dbReference type="SUPFAM" id="SSF47384">
    <property type="entry name" value="Homodimeric domain of signal transducing histidine kinase"/>
    <property type="match status" value="1"/>
</dbReference>
<evidence type="ECO:0000256" key="4">
    <source>
        <dbReference type="PROSITE-ProRule" id="PRU00169"/>
    </source>
</evidence>
<feature type="modified residue" description="4-aspartylphosphate" evidence="4">
    <location>
        <position position="658"/>
    </location>
</feature>
<dbReference type="InterPro" id="IPR004358">
    <property type="entry name" value="Sig_transdc_His_kin-like_C"/>
</dbReference>
<feature type="domain" description="Response regulatory" evidence="7">
    <location>
        <begin position="608"/>
        <end position="734"/>
    </location>
</feature>
<dbReference type="GO" id="GO:0000155">
    <property type="term" value="F:phosphorelay sensor kinase activity"/>
    <property type="evidence" value="ECO:0007669"/>
    <property type="project" value="InterPro"/>
</dbReference>
<dbReference type="Pfam" id="PF08448">
    <property type="entry name" value="PAS_4"/>
    <property type="match status" value="2"/>
</dbReference>
<evidence type="ECO:0000259" key="6">
    <source>
        <dbReference type="PROSITE" id="PS50109"/>
    </source>
</evidence>
<evidence type="ECO:0000259" key="8">
    <source>
        <dbReference type="PROSITE" id="PS50113"/>
    </source>
</evidence>
<dbReference type="AlphaFoldDB" id="A0A9X1Y8Q1"/>
<sequence length="737" mass="78175">MSGTTSREIPRADAPAGGAPVAGLDFLAGGGTMGAAMRAFPWAGNPLGPADRWPQPLRTLVAVMLGSSQPMFIAWGPERIVLYNDGYVALLGRRHPAALGARFAAIWHDIMQDVGPILDRAYAGEGTHMDDISFVMDRRGYKEEAHFSFSYTPVRDEGGRVAGMFCACAETTEKVMAERRLLAERGRLRQLFEQAPGFVAVLRGPDHVFEFVNAAYAELVGRDRDVTGRPVVEALPEVAEQGFTDLLDGVYHSGRAFVGRQLPVRLQRRPGAEPELSYVDFVYQPIVEPDGAVSGIFVQGTDVSEGKRAEDALRVSEQALRRLNETLEARVEARTAALRAAEAELRQAQKMEAVGQLTGGIAHDFNNLLTGIGGSLSLLRRRLAAGRTEGLERYIEAAQGAADRAAALTHRLLAFSRRQTLDPRPTDVNRLVAGMEELIRRTVGPAIAVETAPAPGLWPTLCDANQLENALLNLAINARDAMPEGGRLRIATANVPLGEGAAAEGGLSRGDHVSIEVSDTGVGMAPEVAARAFDPFFTTKPLGQGTGLGLSMIYGFVRQSGGQVRLRTAPGEGTTVVLDLPRHAVAPPPVAAAPPAAPRAARAARGGTVLVVDDEPTVRMLVVEVLEDLGYAAIEAGDAAAGLRVLQSGARVDLLVSDVGLPGGMNGRQLADAARIERPGLKVLLITGYAEAAVIGQEGLGQEGLGQGGSDRWLQVMTKPFAVDALAARIRAMIGQG</sequence>
<evidence type="ECO:0000256" key="2">
    <source>
        <dbReference type="ARBA" id="ARBA00012438"/>
    </source>
</evidence>
<dbReference type="SUPFAM" id="SSF52172">
    <property type="entry name" value="CheY-like"/>
    <property type="match status" value="1"/>
</dbReference>
<dbReference type="SUPFAM" id="SSF55785">
    <property type="entry name" value="PYP-like sensor domain (PAS domain)"/>
    <property type="match status" value="2"/>
</dbReference>
<dbReference type="Gene3D" id="3.40.50.2300">
    <property type="match status" value="1"/>
</dbReference>
<comment type="caution">
    <text evidence="9">The sequence shown here is derived from an EMBL/GenBank/DDBJ whole genome shotgun (WGS) entry which is preliminary data.</text>
</comment>
<dbReference type="PROSITE" id="PS50109">
    <property type="entry name" value="HIS_KIN"/>
    <property type="match status" value="1"/>
</dbReference>
<dbReference type="Gene3D" id="3.30.450.20">
    <property type="entry name" value="PAS domain"/>
    <property type="match status" value="2"/>
</dbReference>
<accession>A0A9X1Y8Q1</accession>
<dbReference type="Gene3D" id="1.10.287.130">
    <property type="match status" value="1"/>
</dbReference>
<gene>
    <name evidence="9" type="ORF">M0638_08110</name>
</gene>
<evidence type="ECO:0000259" key="7">
    <source>
        <dbReference type="PROSITE" id="PS50110"/>
    </source>
</evidence>
<evidence type="ECO:0000313" key="10">
    <source>
        <dbReference type="Proteomes" id="UP001139516"/>
    </source>
</evidence>
<keyword evidence="10" id="KW-1185">Reference proteome</keyword>